<evidence type="ECO:0000313" key="3">
    <source>
        <dbReference type="Proteomes" id="UP000094389"/>
    </source>
</evidence>
<evidence type="ECO:0000313" key="2">
    <source>
        <dbReference type="EMBL" id="ODV73908.1"/>
    </source>
</evidence>
<evidence type="ECO:0000259" key="1">
    <source>
        <dbReference type="SMART" id="SM01056"/>
    </source>
</evidence>
<dbReference type="InterPro" id="IPR043063">
    <property type="entry name" value="Agglutinin-like_N_N2"/>
</dbReference>
<dbReference type="Pfam" id="PF11766">
    <property type="entry name" value="Candida_ALS_N"/>
    <property type="match status" value="1"/>
</dbReference>
<dbReference type="STRING" id="983966.A0A1E4S328"/>
<dbReference type="AlphaFoldDB" id="A0A1E4S328"/>
<dbReference type="InterPro" id="IPR024672">
    <property type="entry name" value="Agglutinin-like_N"/>
</dbReference>
<dbReference type="Gene3D" id="2.60.40.1280">
    <property type="match status" value="1"/>
</dbReference>
<dbReference type="RefSeq" id="XP_020070947.1">
    <property type="nucleotide sequence ID" value="XM_020216377.1"/>
</dbReference>
<sequence>MPYIFEVRITNADNSLTNFFDIKNDDGTTLASCNVDQAGGRSLETSINCQVTADLTDFTTFSGSLQFVMIGDGGGLPLTIPAAEHWTAGVNQLVFNGDLTHDITFKQPGMRTLGRVTMRGDVFHYYMPKEELCPLSGIKNGTLGVIVKSQSLPINTADSNMYYTNTFSPYDFPLEANTIPDTTSQYTSSANRLDYSFGAVPVGGQIYWSGFVDNVAQEYSSYEVMFSLNYDCYDNSEEKIAGNYATNFVVVPGNLETDGSGNRMYTMSLLRPKADRLLTYSSSQTGNYYYYRDDRI</sequence>
<dbReference type="EMBL" id="KV453929">
    <property type="protein sequence ID" value="ODV73908.1"/>
    <property type="molecule type" value="Genomic_DNA"/>
</dbReference>
<keyword evidence="3" id="KW-1185">Reference proteome</keyword>
<dbReference type="InterPro" id="IPR011252">
    <property type="entry name" value="Fibrogen-bd_dom1"/>
</dbReference>
<name>A0A1E4S328_CYBJN</name>
<dbReference type="GeneID" id="30990773"/>
<dbReference type="OrthoDB" id="3981162at2759"/>
<proteinExistence type="predicted"/>
<dbReference type="SMART" id="SM01056">
    <property type="entry name" value="Candida_ALS_N"/>
    <property type="match status" value="1"/>
</dbReference>
<dbReference type="Gene3D" id="2.60.40.2430">
    <property type="entry name" value="Agglutinin-like protein, N-terminal domain, N2 subdomain"/>
    <property type="match status" value="1"/>
</dbReference>
<accession>A0A1E4S328</accession>
<protein>
    <recommendedName>
        <fullName evidence="1">Agglutinin-like protein N-terminal domain-containing protein</fullName>
    </recommendedName>
</protein>
<feature type="domain" description="Agglutinin-like protein N-terminal" evidence="1">
    <location>
        <begin position="1"/>
        <end position="232"/>
    </location>
</feature>
<dbReference type="Proteomes" id="UP000094389">
    <property type="component" value="Unassembled WGS sequence"/>
</dbReference>
<organism evidence="2 3">
    <name type="scientific">Cyberlindnera jadinii (strain ATCC 18201 / CBS 1600 / BCRC 20928 / JCM 3617 / NBRC 0987 / NRRL Y-1542)</name>
    <name type="common">Torula yeast</name>
    <name type="synonym">Candida utilis</name>
    <dbReference type="NCBI Taxonomy" id="983966"/>
    <lineage>
        <taxon>Eukaryota</taxon>
        <taxon>Fungi</taxon>
        <taxon>Dikarya</taxon>
        <taxon>Ascomycota</taxon>
        <taxon>Saccharomycotina</taxon>
        <taxon>Saccharomycetes</taxon>
        <taxon>Phaffomycetales</taxon>
        <taxon>Phaffomycetaceae</taxon>
        <taxon>Cyberlindnera</taxon>
    </lineage>
</organism>
<gene>
    <name evidence="2" type="ORF">CYBJADRAFT_172677</name>
</gene>
<dbReference type="GO" id="GO:0007155">
    <property type="term" value="P:cell adhesion"/>
    <property type="evidence" value="ECO:0007669"/>
    <property type="project" value="InterPro"/>
</dbReference>
<reference evidence="2 3" key="1">
    <citation type="journal article" date="2016" name="Proc. Natl. Acad. Sci. U.S.A.">
        <title>Comparative genomics of biotechnologically important yeasts.</title>
        <authorList>
            <person name="Riley R."/>
            <person name="Haridas S."/>
            <person name="Wolfe K.H."/>
            <person name="Lopes M.R."/>
            <person name="Hittinger C.T."/>
            <person name="Goeker M."/>
            <person name="Salamov A.A."/>
            <person name="Wisecaver J.H."/>
            <person name="Long T.M."/>
            <person name="Calvey C.H."/>
            <person name="Aerts A.L."/>
            <person name="Barry K.W."/>
            <person name="Choi C."/>
            <person name="Clum A."/>
            <person name="Coughlan A.Y."/>
            <person name="Deshpande S."/>
            <person name="Douglass A.P."/>
            <person name="Hanson S.J."/>
            <person name="Klenk H.-P."/>
            <person name="LaButti K.M."/>
            <person name="Lapidus A."/>
            <person name="Lindquist E.A."/>
            <person name="Lipzen A.M."/>
            <person name="Meier-Kolthoff J.P."/>
            <person name="Ohm R.A."/>
            <person name="Otillar R.P."/>
            <person name="Pangilinan J.L."/>
            <person name="Peng Y."/>
            <person name="Rokas A."/>
            <person name="Rosa C.A."/>
            <person name="Scheuner C."/>
            <person name="Sibirny A.A."/>
            <person name="Slot J.C."/>
            <person name="Stielow J.B."/>
            <person name="Sun H."/>
            <person name="Kurtzman C.P."/>
            <person name="Blackwell M."/>
            <person name="Grigoriev I.V."/>
            <person name="Jeffries T.W."/>
        </authorList>
    </citation>
    <scope>NUCLEOTIDE SEQUENCE [LARGE SCALE GENOMIC DNA]</scope>
    <source>
        <strain evidence="3">ATCC 18201 / CBS 1600 / BCRC 20928 / JCM 3617 / NBRC 0987 / NRRL Y-1542</strain>
    </source>
</reference>